<dbReference type="GO" id="GO:0005814">
    <property type="term" value="C:centriole"/>
    <property type="evidence" value="ECO:0007669"/>
    <property type="project" value="TreeGrafter"/>
</dbReference>
<dbReference type="STRING" id="7574.A0A1S3I7T6"/>
<dbReference type="OMA" id="RRWWSEY"/>
<feature type="domain" description="Centrosomal protein of 76 kDa C-terminal" evidence="4">
    <location>
        <begin position="522"/>
        <end position="658"/>
    </location>
</feature>
<keyword evidence="2" id="KW-0963">Cytoplasm</keyword>
<dbReference type="InterPro" id="IPR052299">
    <property type="entry name" value="CEP76"/>
</dbReference>
<dbReference type="Pfam" id="PF24656">
    <property type="entry name" value="CEPT76_peptidase"/>
    <property type="match status" value="1"/>
</dbReference>
<feature type="domain" description="CEP76/DRC7 peptidase-like" evidence="6">
    <location>
        <begin position="364"/>
        <end position="493"/>
    </location>
</feature>
<evidence type="ECO:0000259" key="6">
    <source>
        <dbReference type="Pfam" id="PF24656"/>
    </source>
</evidence>
<evidence type="ECO:0000259" key="3">
    <source>
        <dbReference type="Pfam" id="PF15627"/>
    </source>
</evidence>
<dbReference type="OrthoDB" id="5527234at2759"/>
<dbReference type="Proteomes" id="UP000085678">
    <property type="component" value="Unplaced"/>
</dbReference>
<dbReference type="AlphaFoldDB" id="A0A1S3I7T6"/>
<dbReference type="PANTHER" id="PTHR46436">
    <property type="entry name" value="CENTROSOMAL PROTEIN OF 76 KDA"/>
    <property type="match status" value="1"/>
</dbReference>
<dbReference type="InterPro" id="IPR056289">
    <property type="entry name" value="CEP76_N"/>
</dbReference>
<dbReference type="Pfam" id="PF24652">
    <property type="entry name" value="CEP76_C"/>
    <property type="match status" value="1"/>
</dbReference>
<dbReference type="RefSeq" id="XP_013393439.1">
    <property type="nucleotide sequence ID" value="XM_013537985.1"/>
</dbReference>
<dbReference type="Pfam" id="PF24654">
    <property type="entry name" value="CEP76_N"/>
    <property type="match status" value="1"/>
</dbReference>
<dbReference type="GO" id="GO:0005813">
    <property type="term" value="C:centrosome"/>
    <property type="evidence" value="ECO:0007669"/>
    <property type="project" value="UniProtKB-SubCell"/>
</dbReference>
<sequence length="661" mass="73813">MSLPPEKIGELKQIIHNHLSQHDIQSRIKDVLSQNFGHQETVYDPDQIGENEILDALRRQGVVDDIMQQLAFDGTSRQSPLRPAARLVTKDENVKGGASKKTPVDPTRRYIYFQILGGKAFLEHLHEGQPVQGHASATFTLHLNFRGQRFSSRPVACACEPDLKEGFLLELHKDNAGDAARMADPTAMLSMCDPLHLVLIKTDSSGDRTLLSSHFLEWRTVLASQAGRVSMSLELMGVGTENKVPVGILDVQIELIPKTQHILAEDVISAQLSLEKSKQAEKERLFLVYAKQWWREFLQIRQSHGQRMVKIFAQDENCVNKPVCSFVRPLRAGRLLDTPREASRFVSLIGYEKVPVLGGGERAEQWANMHTFLCRNKGDSEDHAVLLCSLLMGFGLDSYVCVGTKSKGAAHAWVVTINTDGLVTFWESLTGHRYIHRPSNPDDLPGTAPKVQHPYKTVGAVFNHQSFYANSQPNDSVQTCHFDLQNEARWKSMSEDAILSLCGAGAMPSWPGLPPLCASTLDPGMVSNSLELELRALVTEHRREQGLNTSWDDQMSYLLTPALAAYETERLTGVPAGNEDFQDAVRRAVPDGHTFKGYPVQFIHRNAKRAFAACLRSPVCEDIIQCRGDHVRLAVRVRVFPYPESACATWLMFACKYKSVL</sequence>
<dbReference type="GO" id="GO:0046599">
    <property type="term" value="P:regulation of centriole replication"/>
    <property type="evidence" value="ECO:0007669"/>
    <property type="project" value="TreeGrafter"/>
</dbReference>
<evidence type="ECO:0000259" key="4">
    <source>
        <dbReference type="Pfam" id="PF24652"/>
    </source>
</evidence>
<feature type="domain" description="CEP76 C2" evidence="3">
    <location>
        <begin position="104"/>
        <end position="260"/>
    </location>
</feature>
<proteinExistence type="predicted"/>
<evidence type="ECO:0000259" key="5">
    <source>
        <dbReference type="Pfam" id="PF24654"/>
    </source>
</evidence>
<comment type="subcellular location">
    <subcellularLocation>
        <location evidence="1">Cytoplasm</location>
        <location evidence="1">Cytoskeleton</location>
        <location evidence="1">Microtubule organizing center</location>
        <location evidence="1">Centrosome</location>
    </subcellularLocation>
</comment>
<keyword evidence="7" id="KW-1185">Reference proteome</keyword>
<evidence type="ECO:0000313" key="8">
    <source>
        <dbReference type="RefSeq" id="XP_013393439.1"/>
    </source>
</evidence>
<dbReference type="Gene3D" id="3.10.620.30">
    <property type="match status" value="1"/>
</dbReference>
<evidence type="ECO:0000256" key="2">
    <source>
        <dbReference type="ARBA" id="ARBA00022490"/>
    </source>
</evidence>
<dbReference type="InterPro" id="IPR056288">
    <property type="entry name" value="CEP76_C"/>
</dbReference>
<evidence type="ECO:0000313" key="7">
    <source>
        <dbReference type="Proteomes" id="UP000085678"/>
    </source>
</evidence>
<dbReference type="Pfam" id="PF15627">
    <property type="entry name" value="CEP76-C2"/>
    <property type="match status" value="1"/>
</dbReference>
<accession>A0A1S3I7T6</accession>
<evidence type="ECO:0000256" key="1">
    <source>
        <dbReference type="ARBA" id="ARBA00004300"/>
    </source>
</evidence>
<protein>
    <submittedName>
        <fullName evidence="8">Centrosomal protein of 76 kDa</fullName>
    </submittedName>
</protein>
<feature type="domain" description="CEP76 N-terminal" evidence="5">
    <location>
        <begin position="10"/>
        <end position="70"/>
    </location>
</feature>
<dbReference type="GeneID" id="106161122"/>
<reference evidence="8" key="1">
    <citation type="submission" date="2025-08" db="UniProtKB">
        <authorList>
            <consortium name="RefSeq"/>
        </authorList>
    </citation>
    <scope>IDENTIFICATION</scope>
    <source>
        <tissue evidence="8">Gonads</tissue>
    </source>
</reference>
<gene>
    <name evidence="8" type="primary">LOC106161122</name>
</gene>
<name>A0A1S3I7T6_LINAN</name>
<dbReference type="InterPro" id="IPR028926">
    <property type="entry name" value="CEP76-C2"/>
</dbReference>
<dbReference type="InParanoid" id="A0A1S3I7T6"/>
<dbReference type="PANTHER" id="PTHR46436:SF1">
    <property type="entry name" value="CENTROSOMAL PROTEIN OF 76 KDA"/>
    <property type="match status" value="1"/>
</dbReference>
<dbReference type="InterPro" id="IPR056290">
    <property type="entry name" value="CEPT76/DRC7_peptidase-like_dom"/>
</dbReference>
<organism evidence="7 8">
    <name type="scientific">Lingula anatina</name>
    <name type="common">Brachiopod</name>
    <name type="synonym">Lingula unguis</name>
    <dbReference type="NCBI Taxonomy" id="7574"/>
    <lineage>
        <taxon>Eukaryota</taxon>
        <taxon>Metazoa</taxon>
        <taxon>Spiralia</taxon>
        <taxon>Lophotrochozoa</taxon>
        <taxon>Brachiopoda</taxon>
        <taxon>Linguliformea</taxon>
        <taxon>Lingulata</taxon>
        <taxon>Lingulida</taxon>
        <taxon>Linguloidea</taxon>
        <taxon>Lingulidae</taxon>
        <taxon>Lingula</taxon>
    </lineage>
</organism>
<dbReference type="KEGG" id="lak:106161122"/>